<dbReference type="Gene3D" id="3.40.225.10">
    <property type="entry name" value="Class II aldolase/adducin N-terminal domain"/>
    <property type="match status" value="1"/>
</dbReference>
<evidence type="ECO:0000256" key="1">
    <source>
        <dbReference type="ARBA" id="ARBA00037961"/>
    </source>
</evidence>
<dbReference type="NCBIfam" id="NF005186">
    <property type="entry name" value="PRK06661.1"/>
    <property type="match status" value="1"/>
</dbReference>
<evidence type="ECO:0000313" key="4">
    <source>
        <dbReference type="Proteomes" id="UP000293550"/>
    </source>
</evidence>
<dbReference type="GO" id="GO:0051015">
    <property type="term" value="F:actin filament binding"/>
    <property type="evidence" value="ECO:0007669"/>
    <property type="project" value="TreeGrafter"/>
</dbReference>
<dbReference type="PANTHER" id="PTHR10672:SF3">
    <property type="entry name" value="PROTEIN HU-LI TAI SHAO"/>
    <property type="match status" value="1"/>
</dbReference>
<sequence>MNSIKQNLAIAYRVLAHLGLDDHTYTHLSARSEDGDSYYIYPFGLRFEEVTPELLLRVSFDGVILEGTDHTYNPTGYLTHGSLYKKRPDINAIFHVHTPAIVAVSALEEGLLPLSQWALHFYGRMAYHSYDSLLLDQEQGARLTQDLGNNYVMLMRHHGALISGRTIQETMFYTYHLYQACQTQCMLLSMQRSLIFLDEATCLQASKDLLSFEKDLGSRDWEAWERLVSLNFI</sequence>
<dbReference type="Proteomes" id="UP000293550">
    <property type="component" value="Unassembled WGS sequence"/>
</dbReference>
<comment type="similarity">
    <text evidence="1">Belongs to the aldolase class II family.</text>
</comment>
<comment type="caution">
    <text evidence="3">The sequence shown here is derived from an EMBL/GenBank/DDBJ whole genome shotgun (WGS) entry which is preliminary data.</text>
</comment>
<protein>
    <recommendedName>
        <fullName evidence="2">Class II aldolase/adducin N-terminal domain-containing protein</fullName>
    </recommendedName>
</protein>
<dbReference type="AlphaFoldDB" id="A0A4Q7DLB5"/>
<dbReference type="InterPro" id="IPR051017">
    <property type="entry name" value="Aldolase-II_Adducin_sf"/>
</dbReference>
<dbReference type="InterPro" id="IPR036409">
    <property type="entry name" value="Aldolase_II/adducin_N_sf"/>
</dbReference>
<organism evidence="3 4">
    <name type="scientific">Candidatus Finniella inopinata</name>
    <dbReference type="NCBI Taxonomy" id="1696036"/>
    <lineage>
        <taxon>Bacteria</taxon>
        <taxon>Pseudomonadati</taxon>
        <taxon>Pseudomonadota</taxon>
        <taxon>Alphaproteobacteria</taxon>
        <taxon>Holosporales</taxon>
        <taxon>Candidatus Paracaedibacteraceae</taxon>
        <taxon>Candidatus Finniella</taxon>
    </lineage>
</organism>
<name>A0A4Q7DLB5_9PROT</name>
<dbReference type="OrthoDB" id="5291399at2"/>
<evidence type="ECO:0000259" key="2">
    <source>
        <dbReference type="SMART" id="SM01007"/>
    </source>
</evidence>
<dbReference type="RefSeq" id="WP_130153251.1">
    <property type="nucleotide sequence ID" value="NZ_SCFB01000001.1"/>
</dbReference>
<dbReference type="SUPFAM" id="SSF53639">
    <property type="entry name" value="AraD/HMP-PK domain-like"/>
    <property type="match status" value="1"/>
</dbReference>
<feature type="domain" description="Class II aldolase/adducin N-terminal" evidence="2">
    <location>
        <begin position="6"/>
        <end position="185"/>
    </location>
</feature>
<reference evidence="3 4" key="1">
    <citation type="submission" date="2018-10" db="EMBL/GenBank/DDBJ databases">
        <title>An updated phylogeny of the Alphaproteobacteria reveals that the parasitic Rickettsiales and Holosporales have independent origins.</title>
        <authorList>
            <person name="Munoz-Gomez S.A."/>
            <person name="Hess S."/>
            <person name="Burger G."/>
            <person name="Lang B.F."/>
            <person name="Susko E."/>
            <person name="Slamovits C.H."/>
            <person name="Roger A.J."/>
        </authorList>
    </citation>
    <scope>NUCLEOTIDE SEQUENCE [LARGE SCALE GENOMIC DNA]</scope>
    <source>
        <strain evidence="3">HOLO01</strain>
    </source>
</reference>
<dbReference type="EMBL" id="SCFB01000001">
    <property type="protein sequence ID" value="RZI47139.1"/>
    <property type="molecule type" value="Genomic_DNA"/>
</dbReference>
<keyword evidence="4" id="KW-1185">Reference proteome</keyword>
<gene>
    <name evidence="3" type="ORF">EQU50_00720</name>
</gene>
<dbReference type="Pfam" id="PF00596">
    <property type="entry name" value="Aldolase_II"/>
    <property type="match status" value="1"/>
</dbReference>
<evidence type="ECO:0000313" key="3">
    <source>
        <dbReference type="EMBL" id="RZI47139.1"/>
    </source>
</evidence>
<accession>A0A4Q7DLB5</accession>
<dbReference type="InterPro" id="IPR001303">
    <property type="entry name" value="Aldolase_II/adducin_N"/>
</dbReference>
<dbReference type="PANTHER" id="PTHR10672">
    <property type="entry name" value="ADDUCIN"/>
    <property type="match status" value="1"/>
</dbReference>
<proteinExistence type="inferred from homology"/>
<dbReference type="GO" id="GO:0005856">
    <property type="term" value="C:cytoskeleton"/>
    <property type="evidence" value="ECO:0007669"/>
    <property type="project" value="TreeGrafter"/>
</dbReference>
<dbReference type="SMART" id="SM01007">
    <property type="entry name" value="Aldolase_II"/>
    <property type="match status" value="1"/>
</dbReference>